<evidence type="ECO:0000256" key="1">
    <source>
        <dbReference type="ARBA" id="ARBA00022490"/>
    </source>
</evidence>
<protein>
    <recommendedName>
        <fullName evidence="4">Aspartate/glutamate leucyltransferase</fullName>
        <ecNumber evidence="4">2.3.2.29</ecNumber>
    </recommendedName>
</protein>
<keyword evidence="8" id="KW-1185">Reference proteome</keyword>
<dbReference type="PANTHER" id="PTHR21367">
    <property type="entry name" value="ARGININE-TRNA-PROTEIN TRANSFERASE 1"/>
    <property type="match status" value="1"/>
</dbReference>
<dbReference type="RefSeq" id="WP_171469647.1">
    <property type="nucleotide sequence ID" value="NZ_CP053452.2"/>
</dbReference>
<dbReference type="GO" id="GO:0005737">
    <property type="term" value="C:cytoplasm"/>
    <property type="evidence" value="ECO:0007669"/>
    <property type="project" value="UniProtKB-SubCell"/>
</dbReference>
<dbReference type="Proteomes" id="UP000503447">
    <property type="component" value="Chromosome"/>
</dbReference>
<comment type="catalytic activity">
    <reaction evidence="4">
        <text>N-terminal L-glutamyl-[protein] + L-leucyl-tRNA(Leu) = N-terminal L-leucyl-L-glutamyl-[protein] + tRNA(Leu) + H(+)</text>
        <dbReference type="Rhea" id="RHEA:50412"/>
        <dbReference type="Rhea" id="RHEA-COMP:9613"/>
        <dbReference type="Rhea" id="RHEA-COMP:9622"/>
        <dbReference type="Rhea" id="RHEA-COMP:12664"/>
        <dbReference type="Rhea" id="RHEA-COMP:12668"/>
        <dbReference type="ChEBI" id="CHEBI:15378"/>
        <dbReference type="ChEBI" id="CHEBI:64721"/>
        <dbReference type="ChEBI" id="CHEBI:78442"/>
        <dbReference type="ChEBI" id="CHEBI:78494"/>
        <dbReference type="ChEBI" id="CHEBI:133041"/>
        <dbReference type="EC" id="2.3.2.29"/>
    </reaction>
</comment>
<dbReference type="SUPFAM" id="SSF55729">
    <property type="entry name" value="Acyl-CoA N-acyltransferases (Nat)"/>
    <property type="match status" value="1"/>
</dbReference>
<dbReference type="InterPro" id="IPR030700">
    <property type="entry name" value="N-end_Aminoacyl_Trfase"/>
</dbReference>
<dbReference type="InterPro" id="IPR016181">
    <property type="entry name" value="Acyl_CoA_acyltransferase"/>
</dbReference>
<dbReference type="GO" id="GO:0008914">
    <property type="term" value="F:leucyl-tRNA--protein transferase activity"/>
    <property type="evidence" value="ECO:0007669"/>
    <property type="project" value="UniProtKB-UniRule"/>
</dbReference>
<gene>
    <name evidence="4" type="primary">bpt</name>
    <name evidence="7" type="ORF">FTUN_0969</name>
</gene>
<dbReference type="PIRSF" id="PIRSF037208">
    <property type="entry name" value="ATE_pro_prd"/>
    <property type="match status" value="1"/>
</dbReference>
<dbReference type="EC" id="2.3.2.29" evidence="4"/>
<evidence type="ECO:0000256" key="3">
    <source>
        <dbReference type="ARBA" id="ARBA00023315"/>
    </source>
</evidence>
<keyword evidence="2 4" id="KW-0808">Transferase</keyword>
<dbReference type="AlphaFoldDB" id="A0A6M5YJM4"/>
<sequence length="236" mass="26752">MHSLFVFNTPPSPCSYLPHETASLNYEIVGQLTAPEYQTRLLVGWRRFGYALFRPTCPACTKCESVRVPVATFRPDRSQRRCLAANADEVRLVIGEPDVTAEKLELYDRFHAFQAEHVGWPSHGPKDAAGYAESFVDNPFDTQEWCYYLGDRLVGVGYVDRLPAGLSAIYFFHDPDERQRSLGTYNVLSVLRGAAAWELPHVYLGYYVAGCRSLEYKTRFRPIEVLGAGGAWRIME</sequence>
<keyword evidence="1 4" id="KW-0963">Cytoplasm</keyword>
<dbReference type="NCBIfam" id="NF002346">
    <property type="entry name" value="PRK01305.2-3"/>
    <property type="match status" value="1"/>
</dbReference>
<name>A0A6M5YJM4_9BACT</name>
<dbReference type="KEGG" id="ftj:FTUN_0969"/>
<dbReference type="GO" id="GO:0071596">
    <property type="term" value="P:ubiquitin-dependent protein catabolic process via the N-end rule pathway"/>
    <property type="evidence" value="ECO:0007669"/>
    <property type="project" value="InterPro"/>
</dbReference>
<dbReference type="HAMAP" id="MF_00689">
    <property type="entry name" value="Bpt"/>
    <property type="match status" value="1"/>
</dbReference>
<dbReference type="InterPro" id="IPR007472">
    <property type="entry name" value="N-end_Aminoacyl_Trfase_C"/>
</dbReference>
<proteinExistence type="inferred from homology"/>
<evidence type="ECO:0000313" key="8">
    <source>
        <dbReference type="Proteomes" id="UP000503447"/>
    </source>
</evidence>
<accession>A0A6M5YJM4</accession>
<comment type="function">
    <text evidence="4">Functions in the N-end rule pathway of protein degradation where it conjugates Leu from its aminoacyl-tRNA to the N-termini of proteins containing an N-terminal aspartate or glutamate.</text>
</comment>
<dbReference type="InterPro" id="IPR007471">
    <property type="entry name" value="N-end_Aminoacyl_Trfase_N"/>
</dbReference>
<organism evidence="7 8">
    <name type="scientific">Frigoriglobus tundricola</name>
    <dbReference type="NCBI Taxonomy" id="2774151"/>
    <lineage>
        <taxon>Bacteria</taxon>
        <taxon>Pseudomonadati</taxon>
        <taxon>Planctomycetota</taxon>
        <taxon>Planctomycetia</taxon>
        <taxon>Gemmatales</taxon>
        <taxon>Gemmataceae</taxon>
        <taxon>Frigoriglobus</taxon>
    </lineage>
</organism>
<dbReference type="EMBL" id="CP053452">
    <property type="protein sequence ID" value="QJW93463.1"/>
    <property type="molecule type" value="Genomic_DNA"/>
</dbReference>
<dbReference type="PANTHER" id="PTHR21367:SF1">
    <property type="entry name" value="ARGINYL-TRNA--PROTEIN TRANSFERASE 1"/>
    <property type="match status" value="1"/>
</dbReference>
<feature type="domain" description="N-end rule aminoacyl transferase C-terminal" evidence="6">
    <location>
        <begin position="102"/>
        <end position="226"/>
    </location>
</feature>
<dbReference type="InterPro" id="IPR017138">
    <property type="entry name" value="Asp_Glu_LeuTrfase"/>
</dbReference>
<dbReference type="Pfam" id="PF04376">
    <property type="entry name" value="ATE_N"/>
    <property type="match status" value="1"/>
</dbReference>
<comment type="similarity">
    <text evidence="4">Belongs to the R-transferase family. Bpt subfamily.</text>
</comment>
<comment type="catalytic activity">
    <reaction evidence="4">
        <text>N-terminal L-aspartyl-[protein] + L-leucyl-tRNA(Leu) = N-terminal L-leucyl-L-aspartyl-[protein] + tRNA(Leu) + H(+)</text>
        <dbReference type="Rhea" id="RHEA:50420"/>
        <dbReference type="Rhea" id="RHEA-COMP:9613"/>
        <dbReference type="Rhea" id="RHEA-COMP:9622"/>
        <dbReference type="Rhea" id="RHEA-COMP:12669"/>
        <dbReference type="Rhea" id="RHEA-COMP:12674"/>
        <dbReference type="ChEBI" id="CHEBI:15378"/>
        <dbReference type="ChEBI" id="CHEBI:64720"/>
        <dbReference type="ChEBI" id="CHEBI:78442"/>
        <dbReference type="ChEBI" id="CHEBI:78494"/>
        <dbReference type="ChEBI" id="CHEBI:133042"/>
        <dbReference type="EC" id="2.3.2.29"/>
    </reaction>
</comment>
<evidence type="ECO:0000256" key="2">
    <source>
        <dbReference type="ARBA" id="ARBA00022679"/>
    </source>
</evidence>
<evidence type="ECO:0000259" key="6">
    <source>
        <dbReference type="Pfam" id="PF04377"/>
    </source>
</evidence>
<keyword evidence="3 4" id="KW-0012">Acyltransferase</keyword>
<reference evidence="8" key="1">
    <citation type="submission" date="2020-05" db="EMBL/GenBank/DDBJ databases">
        <title>Frigoriglobus tundricola gen. nov., sp. nov., a psychrotolerant cellulolytic planctomycete of the family Gemmataceae with two divergent copies of 16S rRNA gene.</title>
        <authorList>
            <person name="Kulichevskaya I.S."/>
            <person name="Ivanova A.A."/>
            <person name="Naumoff D.G."/>
            <person name="Beletsky A.V."/>
            <person name="Rijpstra W.I.C."/>
            <person name="Sinninghe Damste J.S."/>
            <person name="Mardanov A.V."/>
            <person name="Ravin N.V."/>
            <person name="Dedysh S.N."/>
        </authorList>
    </citation>
    <scope>NUCLEOTIDE SEQUENCE [LARGE SCALE GENOMIC DNA]</scope>
    <source>
        <strain evidence="8">PL17</strain>
    </source>
</reference>
<feature type="domain" description="N-end aminoacyl transferase N-terminal" evidence="5">
    <location>
        <begin position="12"/>
        <end position="81"/>
    </location>
</feature>
<comment type="subcellular location">
    <subcellularLocation>
        <location evidence="4">Cytoplasm</location>
    </subcellularLocation>
</comment>
<evidence type="ECO:0000256" key="4">
    <source>
        <dbReference type="HAMAP-Rule" id="MF_00689"/>
    </source>
</evidence>
<evidence type="ECO:0000313" key="7">
    <source>
        <dbReference type="EMBL" id="QJW93463.1"/>
    </source>
</evidence>
<evidence type="ECO:0000259" key="5">
    <source>
        <dbReference type="Pfam" id="PF04376"/>
    </source>
</evidence>
<dbReference type="Pfam" id="PF04377">
    <property type="entry name" value="ATE_C"/>
    <property type="match status" value="1"/>
</dbReference>
<dbReference type="GO" id="GO:0004057">
    <property type="term" value="F:arginyl-tRNA--protein transferase activity"/>
    <property type="evidence" value="ECO:0007669"/>
    <property type="project" value="InterPro"/>
</dbReference>